<name>V5WE44_9SPIO</name>
<dbReference type="OrthoDB" id="370015at2"/>
<dbReference type="CDD" id="cd06558">
    <property type="entry name" value="crotonase-like"/>
    <property type="match status" value="1"/>
</dbReference>
<accession>V5WE44</accession>
<dbReference type="PATRIC" id="fig|1307761.3.peg.417"/>
<dbReference type="RefSeq" id="WP_024266781.1">
    <property type="nucleotide sequence ID" value="NC_023035.1"/>
</dbReference>
<dbReference type="PANTHER" id="PTHR42964">
    <property type="entry name" value="ENOYL-COA HYDRATASE"/>
    <property type="match status" value="1"/>
</dbReference>
<protein>
    <submittedName>
        <fullName evidence="2">Methylglutaconyl-CoA hydratase</fullName>
        <ecNumber evidence="2">4.2.1.18</ecNumber>
    </submittedName>
</protein>
<dbReference type="EMBL" id="CP006939">
    <property type="protein sequence ID" value="AHC13849.1"/>
    <property type="molecule type" value="Genomic_DNA"/>
</dbReference>
<dbReference type="Proteomes" id="UP000018680">
    <property type="component" value="Chromosome"/>
</dbReference>
<dbReference type="PANTHER" id="PTHR42964:SF1">
    <property type="entry name" value="POLYKETIDE BIOSYNTHESIS ENOYL-COA HYDRATASE PKSH-RELATED"/>
    <property type="match status" value="1"/>
</dbReference>
<organism evidence="2 3">
    <name type="scientific">Salinispira pacifica</name>
    <dbReference type="NCBI Taxonomy" id="1307761"/>
    <lineage>
        <taxon>Bacteria</taxon>
        <taxon>Pseudomonadati</taxon>
        <taxon>Spirochaetota</taxon>
        <taxon>Spirochaetia</taxon>
        <taxon>Spirochaetales</taxon>
        <taxon>Spirochaetaceae</taxon>
        <taxon>Salinispira</taxon>
    </lineage>
</organism>
<dbReference type="Pfam" id="PF00378">
    <property type="entry name" value="ECH_1"/>
    <property type="match status" value="1"/>
</dbReference>
<dbReference type="AlphaFoldDB" id="V5WE44"/>
<comment type="similarity">
    <text evidence="1">Belongs to the enoyl-CoA hydratase/isomerase family.</text>
</comment>
<reference evidence="2 3" key="1">
    <citation type="journal article" date="2015" name="Stand. Genomic Sci.">
        <title>Complete genome sequence and description of Salinispira pacifica gen. nov., sp. nov., a novel spirochaete isolated form a hypersaline microbial mat.</title>
        <authorList>
            <person name="Ben Hania W."/>
            <person name="Joseph M."/>
            <person name="Schumann P."/>
            <person name="Bunk B."/>
            <person name="Fiebig A."/>
            <person name="Sproer C."/>
            <person name="Klenk H.P."/>
            <person name="Fardeau M.L."/>
            <person name="Spring S."/>
        </authorList>
    </citation>
    <scope>NUCLEOTIDE SEQUENCE [LARGE SCALE GENOMIC DNA]</scope>
    <source>
        <strain evidence="2 3">L21-RPul-D2</strain>
    </source>
</reference>
<sequence length="294" mass="31703">MSTNGGDAVSAREESQASAVTYSNDSGLGIIHISDGRGNRLNPSSLEELSRAFQEGLADEDAKLLMIRSGERSFCLGMDLEGLESSLDDDGSGGNSGGDHRSGGVKRYSSLLYSIAGCAKPVIALVEGDVKAGGVGLAAACDIVIAREDASFELSEVLFGLVPYNVLPYVFSLRMSPQRFRYMVLSAARVDAREARDFGLVDRVFSEDALEKGLKSMLKTMMRAEPRALAAAKTFFTRALDQDFDTLRGNAEQALLKHMAQPQVKEGLEAFHSGDMPEWFSRFKPGKKLSGQNG</sequence>
<evidence type="ECO:0000313" key="2">
    <source>
        <dbReference type="EMBL" id="AHC13849.1"/>
    </source>
</evidence>
<dbReference type="KEGG" id="slr:L21SP2_0417"/>
<dbReference type="InterPro" id="IPR001753">
    <property type="entry name" value="Enoyl-CoA_hydra/iso"/>
</dbReference>
<evidence type="ECO:0000256" key="1">
    <source>
        <dbReference type="ARBA" id="ARBA00005254"/>
    </source>
</evidence>
<keyword evidence="2" id="KW-0456">Lyase</keyword>
<dbReference type="STRING" id="1307761.L21SP2_0417"/>
<dbReference type="HOGENOM" id="CLU_009834_7_3_12"/>
<dbReference type="SUPFAM" id="SSF52096">
    <property type="entry name" value="ClpP/crotonase"/>
    <property type="match status" value="1"/>
</dbReference>
<evidence type="ECO:0000313" key="3">
    <source>
        <dbReference type="Proteomes" id="UP000018680"/>
    </source>
</evidence>
<dbReference type="EC" id="4.2.1.18" evidence="2"/>
<dbReference type="eggNOG" id="COG1024">
    <property type="taxonomic scope" value="Bacteria"/>
</dbReference>
<dbReference type="Gene3D" id="3.90.226.10">
    <property type="entry name" value="2-enoyl-CoA Hydratase, Chain A, domain 1"/>
    <property type="match status" value="1"/>
</dbReference>
<dbReference type="InterPro" id="IPR051683">
    <property type="entry name" value="Enoyl-CoA_Hydratase/Isomerase"/>
</dbReference>
<keyword evidence="3" id="KW-1185">Reference proteome</keyword>
<gene>
    <name evidence="2" type="ORF">L21SP2_0417</name>
</gene>
<proteinExistence type="inferred from homology"/>
<dbReference type="GO" id="GO:0004490">
    <property type="term" value="F:methylglutaconyl-CoA hydratase activity"/>
    <property type="evidence" value="ECO:0007669"/>
    <property type="project" value="UniProtKB-EC"/>
</dbReference>
<dbReference type="InterPro" id="IPR029045">
    <property type="entry name" value="ClpP/crotonase-like_dom_sf"/>
</dbReference>